<evidence type="ECO:0000256" key="7">
    <source>
        <dbReference type="ARBA" id="ARBA00023136"/>
    </source>
</evidence>
<evidence type="ECO:0000256" key="3">
    <source>
        <dbReference type="ARBA" id="ARBA00022679"/>
    </source>
</evidence>
<evidence type="ECO:0000256" key="4">
    <source>
        <dbReference type="ARBA" id="ARBA00022692"/>
    </source>
</evidence>
<evidence type="ECO:0000256" key="2">
    <source>
        <dbReference type="ARBA" id="ARBA00006339"/>
    </source>
</evidence>
<accession>A0AAD9K091</accession>
<dbReference type="InterPro" id="IPR018011">
    <property type="entry name" value="Carb_sulfotrans_8-10"/>
</dbReference>
<comment type="caution">
    <text evidence="10">The sequence shown here is derived from an EMBL/GenBank/DDBJ whole genome shotgun (WGS) entry which is preliminary data.</text>
</comment>
<name>A0AAD9K091_9ANNE</name>
<dbReference type="GO" id="GO:0016051">
    <property type="term" value="P:carbohydrate biosynthetic process"/>
    <property type="evidence" value="ECO:0007669"/>
    <property type="project" value="InterPro"/>
</dbReference>
<gene>
    <name evidence="10" type="ORF">LSH36_103g06071</name>
</gene>
<evidence type="ECO:0000313" key="10">
    <source>
        <dbReference type="EMBL" id="KAK2162141.1"/>
    </source>
</evidence>
<evidence type="ECO:0000256" key="6">
    <source>
        <dbReference type="ARBA" id="ARBA00023034"/>
    </source>
</evidence>
<dbReference type="InterPro" id="IPR005331">
    <property type="entry name" value="Sulfotransferase"/>
</dbReference>
<keyword evidence="5 9" id="KW-1133">Transmembrane helix</keyword>
<keyword evidence="7 9" id="KW-0472">Membrane</keyword>
<comment type="subcellular location">
    <subcellularLocation>
        <location evidence="1 9">Golgi apparatus membrane</location>
        <topology evidence="1 9">Single-pass type II membrane protein</topology>
    </subcellularLocation>
</comment>
<keyword evidence="4 9" id="KW-0812">Transmembrane</keyword>
<evidence type="ECO:0000256" key="8">
    <source>
        <dbReference type="ARBA" id="ARBA00023180"/>
    </source>
</evidence>
<keyword evidence="11" id="KW-1185">Reference proteome</keyword>
<evidence type="ECO:0000313" key="11">
    <source>
        <dbReference type="Proteomes" id="UP001208570"/>
    </source>
</evidence>
<dbReference type="GO" id="GO:0008146">
    <property type="term" value="F:sulfotransferase activity"/>
    <property type="evidence" value="ECO:0007669"/>
    <property type="project" value="InterPro"/>
</dbReference>
<dbReference type="Proteomes" id="UP001208570">
    <property type="component" value="Unassembled WGS sequence"/>
</dbReference>
<dbReference type="AlphaFoldDB" id="A0AAD9K091"/>
<dbReference type="GO" id="GO:0000139">
    <property type="term" value="C:Golgi membrane"/>
    <property type="evidence" value="ECO:0007669"/>
    <property type="project" value="UniProtKB-SubCell"/>
</dbReference>
<keyword evidence="6 9" id="KW-0333">Golgi apparatus</keyword>
<protein>
    <recommendedName>
        <fullName evidence="9">Carbohydrate sulfotransferase</fullName>
        <ecNumber evidence="9">2.8.2.-</ecNumber>
    </recommendedName>
</protein>
<keyword evidence="8 9" id="KW-0325">Glycoprotein</keyword>
<evidence type="ECO:0000256" key="9">
    <source>
        <dbReference type="RuleBase" id="RU364020"/>
    </source>
</evidence>
<feature type="transmembrane region" description="Helical" evidence="9">
    <location>
        <begin position="12"/>
        <end position="36"/>
    </location>
</feature>
<proteinExistence type="inferred from homology"/>
<evidence type="ECO:0000256" key="1">
    <source>
        <dbReference type="ARBA" id="ARBA00004323"/>
    </source>
</evidence>
<dbReference type="PANTHER" id="PTHR12137:SF54">
    <property type="entry name" value="CARBOHYDRATE SULFOTRANSFERASE"/>
    <property type="match status" value="1"/>
</dbReference>
<keyword evidence="9" id="KW-0735">Signal-anchor</keyword>
<keyword evidence="9" id="KW-0119">Carbohydrate metabolism</keyword>
<comment type="similarity">
    <text evidence="2 9">Belongs to the sulfotransferase 2 family.</text>
</comment>
<dbReference type="PANTHER" id="PTHR12137">
    <property type="entry name" value="CARBOHYDRATE SULFOTRANSFERASE"/>
    <property type="match status" value="1"/>
</dbReference>
<dbReference type="EMBL" id="JAODUP010000103">
    <property type="protein sequence ID" value="KAK2162141.1"/>
    <property type="molecule type" value="Genomic_DNA"/>
</dbReference>
<sequence>MNSSSSLNIGLIVSFLILNRVLLCCGILLTISWITIDTKRRLQTELHLRKFGLFYSGKLLHDINESRYSTPFQRHLNIFPEPWHKMFKKTCSMAFRLRKLDKVCRKYGWSTGFDKDKIENYQRILVDEKHKVLYCSISKVACSSFRTFVLKAATGINNTRFHVHQKDQLRRVGLKFLIDYDPNDRETKLATYFKFIIVRHPFDRLISAYQNKFSSRTEFLRNYQMFIKKTLKENSTTDKYGRIQLTFDQFLYLVVNYYETSFKNKHWLSYFEHCHPCNINYDYIIKLETIEHDLKLFFKNYFKSNEHQDVIRRNTARSNITDKLSEVTRIFSAVDQNIVKELLNIYEKDFLLFSYTWDSERRAGCSQFNGQGLECC</sequence>
<keyword evidence="3 9" id="KW-0808">Transferase</keyword>
<evidence type="ECO:0000256" key="5">
    <source>
        <dbReference type="ARBA" id="ARBA00022989"/>
    </source>
</evidence>
<dbReference type="EC" id="2.8.2.-" evidence="9"/>
<organism evidence="10 11">
    <name type="scientific">Paralvinella palmiformis</name>
    <dbReference type="NCBI Taxonomy" id="53620"/>
    <lineage>
        <taxon>Eukaryota</taxon>
        <taxon>Metazoa</taxon>
        <taxon>Spiralia</taxon>
        <taxon>Lophotrochozoa</taxon>
        <taxon>Annelida</taxon>
        <taxon>Polychaeta</taxon>
        <taxon>Sedentaria</taxon>
        <taxon>Canalipalpata</taxon>
        <taxon>Terebellida</taxon>
        <taxon>Terebelliformia</taxon>
        <taxon>Alvinellidae</taxon>
        <taxon>Paralvinella</taxon>
    </lineage>
</organism>
<dbReference type="Pfam" id="PF03567">
    <property type="entry name" value="Sulfotransfer_2"/>
    <property type="match status" value="1"/>
</dbReference>
<reference evidence="10" key="1">
    <citation type="journal article" date="2023" name="Mol. Biol. Evol.">
        <title>Third-Generation Sequencing Reveals the Adaptive Role of the Epigenome in Three Deep-Sea Polychaetes.</title>
        <authorList>
            <person name="Perez M."/>
            <person name="Aroh O."/>
            <person name="Sun Y."/>
            <person name="Lan Y."/>
            <person name="Juniper S.K."/>
            <person name="Young C.R."/>
            <person name="Angers B."/>
            <person name="Qian P.Y."/>
        </authorList>
    </citation>
    <scope>NUCLEOTIDE SEQUENCE</scope>
    <source>
        <strain evidence="10">P08H-3</strain>
    </source>
</reference>